<dbReference type="PANTHER" id="PTHR37017">
    <property type="entry name" value="AB HYDROLASE-1 DOMAIN-CONTAINING PROTEIN-RELATED"/>
    <property type="match status" value="1"/>
</dbReference>
<dbReference type="EMBL" id="LXMD01000008">
    <property type="protein sequence ID" value="OCG75993.1"/>
    <property type="molecule type" value="Genomic_DNA"/>
</dbReference>
<protein>
    <recommendedName>
        <fullName evidence="1">AB hydrolase-1 domain-containing protein</fullName>
    </recommendedName>
</protein>
<keyword evidence="3" id="KW-1185">Reference proteome</keyword>
<organism evidence="2 3">
    <name type="scientific">Microbacterium sediminis</name>
    <dbReference type="NCBI Taxonomy" id="904291"/>
    <lineage>
        <taxon>Bacteria</taxon>
        <taxon>Bacillati</taxon>
        <taxon>Actinomycetota</taxon>
        <taxon>Actinomycetes</taxon>
        <taxon>Micrococcales</taxon>
        <taxon>Microbacteriaceae</taxon>
        <taxon>Microbacterium</taxon>
    </lineage>
</organism>
<dbReference type="InterPro" id="IPR052897">
    <property type="entry name" value="Sec-Metab_Biosynth_Hydrolase"/>
</dbReference>
<dbReference type="InterPro" id="IPR029058">
    <property type="entry name" value="AB_hydrolase_fold"/>
</dbReference>
<gene>
    <name evidence="2" type="ORF">A7J15_12960</name>
</gene>
<dbReference type="Proteomes" id="UP000093355">
    <property type="component" value="Unassembled WGS sequence"/>
</dbReference>
<dbReference type="PANTHER" id="PTHR37017:SF11">
    <property type="entry name" value="ESTERASE_LIPASE_THIOESTERASE DOMAIN-CONTAINING PROTEIN"/>
    <property type="match status" value="1"/>
</dbReference>
<dbReference type="STRING" id="904291.A7J15_12960"/>
<proteinExistence type="predicted"/>
<dbReference type="OrthoDB" id="9773549at2"/>
<feature type="domain" description="AB hydrolase-1" evidence="1">
    <location>
        <begin position="3"/>
        <end position="224"/>
    </location>
</feature>
<comment type="caution">
    <text evidence="2">The sequence shown here is derived from an EMBL/GenBank/DDBJ whole genome shotgun (WGS) entry which is preliminary data.</text>
</comment>
<dbReference type="SUPFAM" id="SSF53474">
    <property type="entry name" value="alpha/beta-Hydrolases"/>
    <property type="match status" value="1"/>
</dbReference>
<dbReference type="Pfam" id="PF12697">
    <property type="entry name" value="Abhydrolase_6"/>
    <property type="match status" value="1"/>
</dbReference>
<dbReference type="InterPro" id="IPR000073">
    <property type="entry name" value="AB_hydrolase_1"/>
</dbReference>
<dbReference type="GO" id="GO:0003824">
    <property type="term" value="F:catalytic activity"/>
    <property type="evidence" value="ECO:0007669"/>
    <property type="project" value="UniProtKB-ARBA"/>
</dbReference>
<evidence type="ECO:0000313" key="2">
    <source>
        <dbReference type="EMBL" id="OCG75993.1"/>
    </source>
</evidence>
<dbReference type="AlphaFoldDB" id="A0A1B9NHD8"/>
<evidence type="ECO:0000259" key="1">
    <source>
        <dbReference type="Pfam" id="PF12697"/>
    </source>
</evidence>
<name>A0A1B9NHD8_9MICO</name>
<accession>A0A1B9NHD8</accession>
<dbReference type="RefSeq" id="WP_067028712.1">
    <property type="nucleotide sequence ID" value="NZ_JRNY01000016.1"/>
</dbReference>
<sequence>MDVILIAGFWLDGSSWSAQVPALEAAGHRVHTPTLPGLAPGDSTDVGLPDQIDAIVELIDRIDGPVVLAGHSGGGNVAWGAADARPDRVAHVVFVDSFPPPAGHLINDELPVVDGVIPFPSDRSAYFDDAEFADFTDEMLAEFEANAIPEPARVAPDPLILEDERRHAIPVTVLATAFPKEQIEQLIEAGHPMTTELDALAELTIIGLPTSHWPQLTKPEQTAQVLVEAANRAAGTDD</sequence>
<evidence type="ECO:0000313" key="3">
    <source>
        <dbReference type="Proteomes" id="UP000093355"/>
    </source>
</evidence>
<reference evidence="2 3" key="1">
    <citation type="submission" date="2016-05" db="EMBL/GenBank/DDBJ databases">
        <authorList>
            <person name="Lavstsen T."/>
            <person name="Jespersen J.S."/>
        </authorList>
    </citation>
    <scope>NUCLEOTIDE SEQUENCE [LARGE SCALE GENOMIC DNA]</scope>
    <source>
        <strain evidence="2 3">YLB-01</strain>
    </source>
</reference>
<dbReference type="Gene3D" id="3.40.50.1820">
    <property type="entry name" value="alpha/beta hydrolase"/>
    <property type="match status" value="1"/>
</dbReference>